<dbReference type="Gene3D" id="3.40.30.120">
    <property type="match status" value="1"/>
</dbReference>
<comment type="cofactor">
    <cofactor evidence="1">
        <name>FAD</name>
        <dbReference type="ChEBI" id="CHEBI:57692"/>
    </cofactor>
</comment>
<protein>
    <submittedName>
        <fullName evidence="5">2-polyprenyl-6-methoxyphenol hydroxylase-like FAD-dependent oxidoreductase</fullName>
    </submittedName>
</protein>
<dbReference type="InterPro" id="IPR036188">
    <property type="entry name" value="FAD/NAD-bd_sf"/>
</dbReference>
<name>A0ABR6BM56_9PSEU</name>
<dbReference type="InterPro" id="IPR050641">
    <property type="entry name" value="RIFMO-like"/>
</dbReference>
<dbReference type="Gene3D" id="3.50.50.60">
    <property type="entry name" value="FAD/NAD(P)-binding domain"/>
    <property type="match status" value="1"/>
</dbReference>
<evidence type="ECO:0000259" key="4">
    <source>
        <dbReference type="Pfam" id="PF01494"/>
    </source>
</evidence>
<accession>A0ABR6BM56</accession>
<dbReference type="Gene3D" id="3.30.70.2450">
    <property type="match status" value="1"/>
</dbReference>
<dbReference type="PRINTS" id="PR00420">
    <property type="entry name" value="RNGMNOXGNASE"/>
</dbReference>
<evidence type="ECO:0000256" key="3">
    <source>
        <dbReference type="ARBA" id="ARBA00022827"/>
    </source>
</evidence>
<proteinExistence type="predicted"/>
<comment type="caution">
    <text evidence="5">The sequence shown here is derived from an EMBL/GenBank/DDBJ whole genome shotgun (WGS) entry which is preliminary data.</text>
</comment>
<dbReference type="InterPro" id="IPR002938">
    <property type="entry name" value="FAD-bd"/>
</dbReference>
<evidence type="ECO:0000313" key="6">
    <source>
        <dbReference type="Proteomes" id="UP000517916"/>
    </source>
</evidence>
<keyword evidence="2" id="KW-0285">Flavoprotein</keyword>
<feature type="domain" description="FAD-binding" evidence="4">
    <location>
        <begin position="3"/>
        <end position="331"/>
    </location>
</feature>
<gene>
    <name evidence="5" type="ORF">BC739_005196</name>
</gene>
<dbReference type="Proteomes" id="UP000517916">
    <property type="component" value="Unassembled WGS sequence"/>
</dbReference>
<organism evidence="5 6">
    <name type="scientific">Kutzneria viridogrisea</name>
    <dbReference type="NCBI Taxonomy" id="47990"/>
    <lineage>
        <taxon>Bacteria</taxon>
        <taxon>Bacillati</taxon>
        <taxon>Actinomycetota</taxon>
        <taxon>Actinomycetes</taxon>
        <taxon>Pseudonocardiales</taxon>
        <taxon>Pseudonocardiaceae</taxon>
        <taxon>Kutzneria</taxon>
    </lineage>
</organism>
<dbReference type="Pfam" id="PF01494">
    <property type="entry name" value="FAD_binding_3"/>
    <property type="match status" value="1"/>
</dbReference>
<dbReference type="EMBL" id="JACJID010000004">
    <property type="protein sequence ID" value="MBA8927979.1"/>
    <property type="molecule type" value="Genomic_DNA"/>
</dbReference>
<dbReference type="RefSeq" id="WP_182838663.1">
    <property type="nucleotide sequence ID" value="NZ_BAAABQ010000030.1"/>
</dbReference>
<evidence type="ECO:0000313" key="5">
    <source>
        <dbReference type="EMBL" id="MBA8927979.1"/>
    </source>
</evidence>
<dbReference type="SUPFAM" id="SSF51905">
    <property type="entry name" value="FAD/NAD(P)-binding domain"/>
    <property type="match status" value="1"/>
</dbReference>
<sequence>MSSVVVVGGGPVGLMLACELALNHVRPIVLERLTEIDRRPKAGAVTGRGAELLDRRGLTPPDAGAWPFTPRPVHPDSLLAKGKPGAGHFAGMFVLTGGPGTVMIPQQQLEADLAARAVELGVDLRRGHTLIDLGTVQGPDGRYELDADWIVGCDGGRSSVRKLAGFGFPGTDGISTGYQAVVELDDPEFHPHGWFRKEHGLLVHGPMPGRVMTLEFDGPPPHRDSEITREELQRSLRRLSGTQVQVTEVRAVTRFTDNARQADSYRRGRVLLAGDAAHVHSPWGGPGLRLGLCDAVNLGWKLAAVARGLAGADLLDTYTVERHPVAARALELQRASVALLSPGPHVSALRDVVSGLLDHEDANRWLTAAMGDLDLGPFCPDLSLDGGPRVGELQRTGRGLLLDLADDPGLRAVAEGWSDRVEVVTGRCEQVSDRALLVRPDGQIAWRSGDAEPLREQLTRWFGISHS</sequence>
<evidence type="ECO:0000256" key="1">
    <source>
        <dbReference type="ARBA" id="ARBA00001974"/>
    </source>
</evidence>
<evidence type="ECO:0000256" key="2">
    <source>
        <dbReference type="ARBA" id="ARBA00022630"/>
    </source>
</evidence>
<dbReference type="PANTHER" id="PTHR43004">
    <property type="entry name" value="TRK SYSTEM POTASSIUM UPTAKE PROTEIN"/>
    <property type="match status" value="1"/>
</dbReference>
<keyword evidence="3" id="KW-0274">FAD</keyword>
<dbReference type="PANTHER" id="PTHR43004:SF19">
    <property type="entry name" value="BINDING MONOOXYGENASE, PUTATIVE (JCVI)-RELATED"/>
    <property type="match status" value="1"/>
</dbReference>
<keyword evidence="6" id="KW-1185">Reference proteome</keyword>
<reference evidence="5 6" key="1">
    <citation type="submission" date="2020-08" db="EMBL/GenBank/DDBJ databases">
        <title>Genomic Encyclopedia of Archaeal and Bacterial Type Strains, Phase II (KMG-II): from individual species to whole genera.</title>
        <authorList>
            <person name="Goeker M."/>
        </authorList>
    </citation>
    <scope>NUCLEOTIDE SEQUENCE [LARGE SCALE GENOMIC DNA]</scope>
    <source>
        <strain evidence="5 6">DSM 43850</strain>
    </source>
</reference>
<dbReference type="Pfam" id="PF21274">
    <property type="entry name" value="Rng_hyd_C"/>
    <property type="match status" value="1"/>
</dbReference>